<dbReference type="InterPro" id="IPR018689">
    <property type="entry name" value="Imm33_dom"/>
</dbReference>
<keyword evidence="4" id="KW-1185">Reference proteome</keyword>
<dbReference type="Proteomes" id="UP000003822">
    <property type="component" value="Unassembled WGS sequence"/>
</dbReference>
<gene>
    <name evidence="3" type="ORF">HMPREF0045_00966</name>
</gene>
<feature type="compositionally biased region" description="Basic residues" evidence="1">
    <location>
        <begin position="110"/>
        <end position="123"/>
    </location>
</feature>
<organism evidence="3 4">
    <name type="scientific">Actinomyces graevenitzii C83</name>
    <dbReference type="NCBI Taxonomy" id="435830"/>
    <lineage>
        <taxon>Bacteria</taxon>
        <taxon>Bacillati</taxon>
        <taxon>Actinomycetota</taxon>
        <taxon>Actinomycetes</taxon>
        <taxon>Actinomycetales</taxon>
        <taxon>Actinomycetaceae</taxon>
        <taxon>Actinomyces</taxon>
    </lineage>
</organism>
<feature type="compositionally biased region" description="Polar residues" evidence="1">
    <location>
        <begin position="65"/>
        <end position="75"/>
    </location>
</feature>
<protein>
    <recommendedName>
        <fullName evidence="2">Immunity protein Imm33 domain-containing protein</fullName>
    </recommendedName>
</protein>
<dbReference type="Pfam" id="PF09951">
    <property type="entry name" value="Imm33"/>
    <property type="match status" value="1"/>
</dbReference>
<evidence type="ECO:0000259" key="2">
    <source>
        <dbReference type="Pfam" id="PF09951"/>
    </source>
</evidence>
<accession>G9PFE2</accession>
<dbReference type="eggNOG" id="COG4859">
    <property type="taxonomic scope" value="Bacteria"/>
</dbReference>
<feature type="domain" description="Immunity protein Imm33" evidence="2">
    <location>
        <begin position="13"/>
        <end position="58"/>
    </location>
</feature>
<dbReference type="EMBL" id="ACRN01000005">
    <property type="protein sequence ID" value="EHM88271.1"/>
    <property type="molecule type" value="Genomic_DNA"/>
</dbReference>
<comment type="caution">
    <text evidence="3">The sequence shown here is derived from an EMBL/GenBank/DDBJ whole genome shotgun (WGS) entry which is preliminary data.</text>
</comment>
<name>G9PFE2_9ACTO</name>
<evidence type="ECO:0000313" key="3">
    <source>
        <dbReference type="EMBL" id="EHM88271.1"/>
    </source>
</evidence>
<evidence type="ECO:0000256" key="1">
    <source>
        <dbReference type="SAM" id="MobiDB-lite"/>
    </source>
</evidence>
<dbReference type="HOGENOM" id="CLU_2010348_0_0_11"/>
<evidence type="ECO:0000313" key="4">
    <source>
        <dbReference type="Proteomes" id="UP000003822"/>
    </source>
</evidence>
<sequence>MTPTYIINAGAAIVSRKIVERTGNIKWLIREAPIAPQDTGWRILSDRDTEEYLADPATASKETRTPQSRSANTPMSRAAWRRRLSRVHNATPGVTTALARSATSTALRPLPHRRRSSTRCRTP</sequence>
<dbReference type="AlphaFoldDB" id="G9PFE2"/>
<feature type="region of interest" description="Disordered" evidence="1">
    <location>
        <begin position="52"/>
        <end position="123"/>
    </location>
</feature>
<reference evidence="3 4" key="1">
    <citation type="submission" date="2011-10" db="EMBL/GenBank/DDBJ databases">
        <title>The Genome Sequence of Actinomyces graevenitzii C83.</title>
        <authorList>
            <consortium name="The Broad Institute Genome Sequencing Platform"/>
            <consortium name="The Broad Institute Genome Sequencing Center for Infectious Disease"/>
            <person name="Earl A."/>
            <person name="Ward D."/>
            <person name="Feldgarden M."/>
            <person name="Gevers D."/>
            <person name="Sibley C.D."/>
            <person name="Field T.R."/>
            <person name="Grinwis M."/>
            <person name="Eshaghurshan C.S."/>
            <person name="Surette M.G."/>
            <person name="Young S.K."/>
            <person name="Zeng Q."/>
            <person name="Gargeya S."/>
            <person name="Fitzgerald M."/>
            <person name="Haas B."/>
            <person name="Abouelleil A."/>
            <person name="Alvarado L."/>
            <person name="Arachchi H.M."/>
            <person name="Berlin A."/>
            <person name="Brown A."/>
            <person name="Chapman S.B."/>
            <person name="Chen Z."/>
            <person name="Dunbar C."/>
            <person name="Freedman E."/>
            <person name="Gearin G."/>
            <person name="Goldberg J."/>
            <person name="Griggs A."/>
            <person name="Gujja S."/>
            <person name="Heiman D."/>
            <person name="Howarth C."/>
            <person name="Larson L."/>
            <person name="Lui A."/>
            <person name="MacDonald P.J.P."/>
            <person name="Montmayeur A."/>
            <person name="Murphy C."/>
            <person name="Neiman D."/>
            <person name="Pearson M."/>
            <person name="Priest M."/>
            <person name="Roberts A."/>
            <person name="Saif S."/>
            <person name="Shea T."/>
            <person name="Shenoy N."/>
            <person name="Sisk P."/>
            <person name="Stolte C."/>
            <person name="Sykes S."/>
            <person name="Wortman J."/>
            <person name="Nusbaum C."/>
            <person name="Birren B."/>
        </authorList>
    </citation>
    <scope>NUCLEOTIDE SEQUENCE [LARGE SCALE GENOMIC DNA]</scope>
    <source>
        <strain evidence="3 4">C83</strain>
    </source>
</reference>
<proteinExistence type="predicted"/>
<feature type="compositionally biased region" description="Low complexity" evidence="1">
    <location>
        <begin position="95"/>
        <end position="108"/>
    </location>
</feature>